<keyword evidence="4 11" id="KW-0138">CF(0)</keyword>
<keyword evidence="9" id="KW-0472">Membrane</keyword>
<evidence type="ECO:0000256" key="5">
    <source>
        <dbReference type="ARBA" id="ARBA00022781"/>
    </source>
</evidence>
<dbReference type="GO" id="GO:0045259">
    <property type="term" value="C:proton-transporting ATP synthase complex"/>
    <property type="evidence" value="ECO:0007669"/>
    <property type="project" value="UniProtKB-UniRule"/>
</dbReference>
<evidence type="ECO:0000256" key="9">
    <source>
        <dbReference type="ARBA" id="ARBA00023136"/>
    </source>
</evidence>
<evidence type="ECO:0000256" key="7">
    <source>
        <dbReference type="ARBA" id="ARBA00023065"/>
    </source>
</evidence>
<keyword evidence="5 11" id="KW-0375">Hydrogen ion transport</keyword>
<proteinExistence type="inferred from homology"/>
<name>A0AAF0DR39_9BASI</name>
<keyword evidence="3 11" id="KW-0813">Transport</keyword>
<keyword evidence="7 11" id="KW-0406">Ion transport</keyword>
<keyword evidence="8 11" id="KW-0496">Mitochondrion</keyword>
<comment type="function">
    <text evidence="11">Subunit e, of the mitochondrial membrane ATP synthase complex (F(1)F(0) ATP synthase or Complex V) that produces ATP from ADP in the presence of a proton gradient across the membrane which is generated by electron transport complexes of the respiratory chain. ATP synthase complex consist of a soluble F(1) head domain - the catalytic core - and a membrane F(1) domain - the membrane proton channel. These two domains are linked by a central stalk rotating inside the F(1) region and a stationary peripheral stalk. During catalysis, ATP synthesis in the catalytic domain of F(1) is coupled via a rotary mechanism of the central stalk subunits to proton translocation. In vivo, can only synthesize ATP although its ATP hydrolase activity can be activated artificially in vitro. Part of the complex F(0) domain.</text>
</comment>
<accession>A0AAF0DR39</accession>
<evidence type="ECO:0000256" key="12">
    <source>
        <dbReference type="SAM" id="Coils"/>
    </source>
</evidence>
<feature type="coiled-coil region" evidence="12">
    <location>
        <begin position="37"/>
        <end position="67"/>
    </location>
</feature>
<dbReference type="AlphaFoldDB" id="A0AAF0DR39"/>
<evidence type="ECO:0000256" key="11">
    <source>
        <dbReference type="RuleBase" id="RU367005"/>
    </source>
</evidence>
<evidence type="ECO:0000256" key="10">
    <source>
        <dbReference type="ARBA" id="ARBA00023310"/>
    </source>
</evidence>
<organism evidence="13 14">
    <name type="scientific">Malassezia brasiliensis</name>
    <dbReference type="NCBI Taxonomy" id="1821822"/>
    <lineage>
        <taxon>Eukaryota</taxon>
        <taxon>Fungi</taxon>
        <taxon>Dikarya</taxon>
        <taxon>Basidiomycota</taxon>
        <taxon>Ustilaginomycotina</taxon>
        <taxon>Malasseziomycetes</taxon>
        <taxon>Malasseziales</taxon>
        <taxon>Malasseziaceae</taxon>
        <taxon>Malassezia</taxon>
    </lineage>
</organism>
<keyword evidence="10 11" id="KW-0066">ATP synthesis</keyword>
<dbReference type="GO" id="GO:0005743">
    <property type="term" value="C:mitochondrial inner membrane"/>
    <property type="evidence" value="ECO:0007669"/>
    <property type="project" value="UniProtKB-SubCell"/>
</dbReference>
<evidence type="ECO:0000313" key="14">
    <source>
        <dbReference type="Proteomes" id="UP001216638"/>
    </source>
</evidence>
<evidence type="ECO:0000256" key="3">
    <source>
        <dbReference type="ARBA" id="ARBA00022448"/>
    </source>
</evidence>
<evidence type="ECO:0000256" key="4">
    <source>
        <dbReference type="ARBA" id="ARBA00022547"/>
    </source>
</evidence>
<dbReference type="InterPro" id="IPR008386">
    <property type="entry name" value="ATP_synth_F0_esu_mt"/>
</dbReference>
<keyword evidence="6 11" id="KW-0999">Mitochondrion inner membrane</keyword>
<comment type="subcellular location">
    <subcellularLocation>
        <location evidence="1 11">Mitochondrion inner membrane</location>
    </subcellularLocation>
</comment>
<dbReference type="EMBL" id="CP119951">
    <property type="protein sequence ID" value="WFC94550.1"/>
    <property type="molecule type" value="Genomic_DNA"/>
</dbReference>
<evidence type="ECO:0000256" key="2">
    <source>
        <dbReference type="ARBA" id="ARBA00007333"/>
    </source>
</evidence>
<gene>
    <name evidence="13" type="primary">TIM11</name>
    <name evidence="13" type="ORF">MBRA1_001182</name>
</gene>
<keyword evidence="12" id="KW-0175">Coiled coil</keyword>
<evidence type="ECO:0000256" key="1">
    <source>
        <dbReference type="ARBA" id="ARBA00004273"/>
    </source>
</evidence>
<evidence type="ECO:0000256" key="6">
    <source>
        <dbReference type="ARBA" id="ARBA00022792"/>
    </source>
</evidence>
<dbReference type="GO" id="GO:0015078">
    <property type="term" value="F:proton transmembrane transporter activity"/>
    <property type="evidence" value="ECO:0007669"/>
    <property type="project" value="InterPro"/>
</dbReference>
<keyword evidence="14" id="KW-1185">Reference proteome</keyword>
<reference evidence="13" key="1">
    <citation type="submission" date="2023-03" db="EMBL/GenBank/DDBJ databases">
        <title>Mating type loci evolution in Malassezia.</title>
        <authorList>
            <person name="Coelho M.A."/>
        </authorList>
    </citation>
    <scope>NUCLEOTIDE SEQUENCE</scope>
    <source>
        <strain evidence="13">CBS 14135</strain>
    </source>
</reference>
<dbReference type="Pfam" id="PF05680">
    <property type="entry name" value="ATP-synt_E"/>
    <property type="match status" value="1"/>
</dbReference>
<protein>
    <recommendedName>
        <fullName evidence="11">ATP synthase F(0) complex subunit e, mitochondrial</fullName>
    </recommendedName>
</protein>
<comment type="similarity">
    <text evidence="2 11">Belongs to the ATPase e subunit family.</text>
</comment>
<dbReference type="Proteomes" id="UP001216638">
    <property type="component" value="Chromosome 1"/>
</dbReference>
<evidence type="ECO:0000313" key="13">
    <source>
        <dbReference type="EMBL" id="WFC94550.1"/>
    </source>
</evidence>
<dbReference type="GO" id="GO:0015986">
    <property type="term" value="P:proton motive force-driven ATP synthesis"/>
    <property type="evidence" value="ECO:0007669"/>
    <property type="project" value="InterPro"/>
</dbReference>
<sequence>MSMSPTPLVNVVRYSALIAGIGYGILHRRSLQKDWDAKALQNEQKQKDELIKKAKEEYAKLKAAAQQKVAPVVDAVTNPDDPNFDLEKAFERWEKE</sequence>
<evidence type="ECO:0000256" key="8">
    <source>
        <dbReference type="ARBA" id="ARBA00023128"/>
    </source>
</evidence>
<comment type="subunit">
    <text evidence="11">F-type ATPases have 2 components, CF(1) - the catalytic core - and CF(0) - the membrane proton channel. CF(1) and CF(0) have multiple subunits.</text>
</comment>